<feature type="compositionally biased region" description="Polar residues" evidence="1">
    <location>
        <begin position="125"/>
        <end position="142"/>
    </location>
</feature>
<evidence type="ECO:0000256" key="1">
    <source>
        <dbReference type="SAM" id="MobiDB-lite"/>
    </source>
</evidence>
<feature type="compositionally biased region" description="Basic and acidic residues" evidence="1">
    <location>
        <begin position="73"/>
        <end position="96"/>
    </location>
</feature>
<name>A0ABD3H7W8_9MARC</name>
<reference evidence="2 3" key="1">
    <citation type="submission" date="2024-09" db="EMBL/GenBank/DDBJ databases">
        <title>Chromosome-scale assembly of Riccia sorocarpa.</title>
        <authorList>
            <person name="Paukszto L."/>
        </authorList>
    </citation>
    <scope>NUCLEOTIDE SEQUENCE [LARGE SCALE GENOMIC DNA]</scope>
    <source>
        <strain evidence="2">LP-2024</strain>
        <tissue evidence="2">Aerial parts of the thallus</tissue>
    </source>
</reference>
<feature type="region of interest" description="Disordered" evidence="1">
    <location>
        <begin position="181"/>
        <end position="242"/>
    </location>
</feature>
<gene>
    <name evidence="2" type="ORF">R1sor_009181</name>
</gene>
<dbReference type="EMBL" id="JBJQOH010000005">
    <property type="protein sequence ID" value="KAL3686607.1"/>
    <property type="molecule type" value="Genomic_DNA"/>
</dbReference>
<comment type="caution">
    <text evidence="2">The sequence shown here is derived from an EMBL/GenBank/DDBJ whole genome shotgun (WGS) entry which is preliminary data.</text>
</comment>
<organism evidence="2 3">
    <name type="scientific">Riccia sorocarpa</name>
    <dbReference type="NCBI Taxonomy" id="122646"/>
    <lineage>
        <taxon>Eukaryota</taxon>
        <taxon>Viridiplantae</taxon>
        <taxon>Streptophyta</taxon>
        <taxon>Embryophyta</taxon>
        <taxon>Marchantiophyta</taxon>
        <taxon>Marchantiopsida</taxon>
        <taxon>Marchantiidae</taxon>
        <taxon>Marchantiales</taxon>
        <taxon>Ricciaceae</taxon>
        <taxon>Riccia</taxon>
    </lineage>
</organism>
<protein>
    <submittedName>
        <fullName evidence="2">Uncharacterized protein</fullName>
    </submittedName>
</protein>
<feature type="compositionally biased region" description="Low complexity" evidence="1">
    <location>
        <begin position="61"/>
        <end position="72"/>
    </location>
</feature>
<feature type="compositionally biased region" description="Basic residues" evidence="1">
    <location>
        <begin position="15"/>
        <end position="26"/>
    </location>
</feature>
<accession>A0ABD3H7W8</accession>
<dbReference type="AlphaFoldDB" id="A0ABD3H7W8"/>
<feature type="region of interest" description="Disordered" evidence="1">
    <location>
        <begin position="15"/>
        <end position="169"/>
    </location>
</feature>
<evidence type="ECO:0000313" key="2">
    <source>
        <dbReference type="EMBL" id="KAL3686607.1"/>
    </source>
</evidence>
<evidence type="ECO:0000313" key="3">
    <source>
        <dbReference type="Proteomes" id="UP001633002"/>
    </source>
</evidence>
<feature type="compositionally biased region" description="Basic and acidic residues" evidence="1">
    <location>
        <begin position="189"/>
        <end position="208"/>
    </location>
</feature>
<sequence length="242" mass="26676">MPTRTKIWIGLHISRRRSARRSKLARSRLEEVTPPRSARAPQVHVLSSSTSPDRVQDPSGSSPERVQVSSRSSQERVLDSRSNNPERRQLSPDPRDIPSSSSPGRRKQASPISPDRQHSHESSPWAPSTISDHTTRSGSPTSPDREETIPSDNEPLVGFGSPMVPYPLDDDDEEVAIALDPSTTSKGNRLVEHRSSSESEEIRIAKPDHVKRRVADKKVTDDEAGGPVSQQAKVQRLTAIKG</sequence>
<keyword evidence="3" id="KW-1185">Reference proteome</keyword>
<dbReference type="Proteomes" id="UP001633002">
    <property type="component" value="Unassembled WGS sequence"/>
</dbReference>
<proteinExistence type="predicted"/>